<evidence type="ECO:0000313" key="2">
    <source>
        <dbReference type="Proteomes" id="UP001157961"/>
    </source>
</evidence>
<gene>
    <name evidence="1" type="ORF">SAMN06265373_1225</name>
</gene>
<keyword evidence="2" id="KW-1185">Reference proteome</keyword>
<reference evidence="1 2" key="1">
    <citation type="submission" date="2017-05" db="EMBL/GenBank/DDBJ databases">
        <authorList>
            <person name="Varghese N."/>
            <person name="Submissions S."/>
        </authorList>
    </citation>
    <scope>NUCLEOTIDE SEQUENCE [LARGE SCALE GENOMIC DNA]</scope>
    <source>
        <strain evidence="1 2">DSM 29734</strain>
    </source>
</reference>
<organism evidence="1 2">
    <name type="scientific">Shimia sagamensis</name>
    <dbReference type="NCBI Taxonomy" id="1566352"/>
    <lineage>
        <taxon>Bacteria</taxon>
        <taxon>Pseudomonadati</taxon>
        <taxon>Pseudomonadota</taxon>
        <taxon>Alphaproteobacteria</taxon>
        <taxon>Rhodobacterales</taxon>
        <taxon>Roseobacteraceae</taxon>
    </lineage>
</organism>
<comment type="caution">
    <text evidence="1">The sequence shown here is derived from an EMBL/GenBank/DDBJ whole genome shotgun (WGS) entry which is preliminary data.</text>
</comment>
<name>A0ABY1PLM8_9RHOB</name>
<dbReference type="RefSeq" id="WP_283428102.1">
    <property type="nucleotide sequence ID" value="NZ_FXTY01000022.1"/>
</dbReference>
<protein>
    <submittedName>
        <fullName evidence="1">Bacteriophage lambda head decoration protein D</fullName>
    </submittedName>
</protein>
<dbReference type="Pfam" id="PF02924">
    <property type="entry name" value="HDPD"/>
    <property type="match status" value="1"/>
</dbReference>
<dbReference type="InterPro" id="IPR004195">
    <property type="entry name" value="Head_decoration_D"/>
</dbReference>
<dbReference type="EMBL" id="FXTY01000022">
    <property type="protein sequence ID" value="SMP36884.1"/>
    <property type="molecule type" value="Genomic_DNA"/>
</dbReference>
<sequence length="120" mass="12384">MAILTQGRLNAAFLISEANDHRSRDEEIVDATSGALETGTVLGKVTSSGKFVRHDAGASDGSESEAGILLIGIGAEEASRTVIRRDAEVQQSELTYAAGANAAQETATNAALEALGIVVR</sequence>
<dbReference type="Proteomes" id="UP001157961">
    <property type="component" value="Unassembled WGS sequence"/>
</dbReference>
<proteinExistence type="predicted"/>
<evidence type="ECO:0000313" key="1">
    <source>
        <dbReference type="EMBL" id="SMP36884.1"/>
    </source>
</evidence>
<accession>A0ABY1PLM8</accession>